<dbReference type="EMBL" id="GBRH01227540">
    <property type="protein sequence ID" value="JAD70355.1"/>
    <property type="molecule type" value="Transcribed_RNA"/>
</dbReference>
<sequence>MPRHCRFQASGIPKAKLSYVQPMSFGMIQGSPSWRTQIRSAHLSCTRLDSASAVLSGFSACMS</sequence>
<protein>
    <submittedName>
        <fullName evidence="1">Uncharacterized protein</fullName>
    </submittedName>
</protein>
<reference evidence="1" key="1">
    <citation type="submission" date="2014-09" db="EMBL/GenBank/DDBJ databases">
        <authorList>
            <person name="Magalhaes I.L.F."/>
            <person name="Oliveira U."/>
            <person name="Santos F.R."/>
            <person name="Vidigal T.H.D.A."/>
            <person name="Brescovit A.D."/>
            <person name="Santos A.J."/>
        </authorList>
    </citation>
    <scope>NUCLEOTIDE SEQUENCE</scope>
    <source>
        <tissue evidence="1">Shoot tissue taken approximately 20 cm above the soil surface</tissue>
    </source>
</reference>
<evidence type="ECO:0000313" key="1">
    <source>
        <dbReference type="EMBL" id="JAD70355.1"/>
    </source>
</evidence>
<name>A0A0A9CAC2_ARUDO</name>
<reference evidence="1" key="2">
    <citation type="journal article" date="2015" name="Data Brief">
        <title>Shoot transcriptome of the giant reed, Arundo donax.</title>
        <authorList>
            <person name="Barrero R.A."/>
            <person name="Guerrero F.D."/>
            <person name="Moolhuijzen P."/>
            <person name="Goolsby J.A."/>
            <person name="Tidwell J."/>
            <person name="Bellgard S.E."/>
            <person name="Bellgard M.I."/>
        </authorList>
    </citation>
    <scope>NUCLEOTIDE SEQUENCE</scope>
    <source>
        <tissue evidence="1">Shoot tissue taken approximately 20 cm above the soil surface</tissue>
    </source>
</reference>
<accession>A0A0A9CAC2</accession>
<organism evidence="1">
    <name type="scientific">Arundo donax</name>
    <name type="common">Giant reed</name>
    <name type="synonym">Donax arundinaceus</name>
    <dbReference type="NCBI Taxonomy" id="35708"/>
    <lineage>
        <taxon>Eukaryota</taxon>
        <taxon>Viridiplantae</taxon>
        <taxon>Streptophyta</taxon>
        <taxon>Embryophyta</taxon>
        <taxon>Tracheophyta</taxon>
        <taxon>Spermatophyta</taxon>
        <taxon>Magnoliopsida</taxon>
        <taxon>Liliopsida</taxon>
        <taxon>Poales</taxon>
        <taxon>Poaceae</taxon>
        <taxon>PACMAD clade</taxon>
        <taxon>Arundinoideae</taxon>
        <taxon>Arundineae</taxon>
        <taxon>Arundo</taxon>
    </lineage>
</organism>
<proteinExistence type="predicted"/>
<dbReference type="AlphaFoldDB" id="A0A0A9CAC2"/>